<dbReference type="STRING" id="4533.J3KUI0"/>
<dbReference type="PROSITE" id="PS00962">
    <property type="entry name" value="RIBOSOMAL_S2_1"/>
    <property type="match status" value="1"/>
</dbReference>
<proteinExistence type="predicted"/>
<accession>J3KUI0</accession>
<dbReference type="Proteomes" id="UP000006038">
    <property type="component" value="Unassembled WGS sequence"/>
</dbReference>
<dbReference type="InterPro" id="IPR006873">
    <property type="entry name" value="DUF620"/>
</dbReference>
<feature type="region of interest" description="Disordered" evidence="1">
    <location>
        <begin position="1"/>
        <end position="22"/>
    </location>
</feature>
<protein>
    <submittedName>
        <fullName evidence="2">Uncharacterized protein</fullName>
    </submittedName>
</protein>
<dbReference type="AlphaFoldDB" id="J3KUI0"/>
<name>J3KUI0_ORYBR</name>
<dbReference type="HOGENOM" id="CLU_1838239_0_0_1"/>
<sequence length="140" mass="15085">MEAGGWSAGGGNRRGRGRLGRGTARSLGLDPVTIASVFSAAVHVGEKQVEGEDCFALQLDVGPSILSTWSDDAVEVIRHGMTGYFSQRSDLLARLEDSQLTHSQALEAPAIYWKTTIASSVANYRTVDGDAVRTEIHRMH</sequence>
<dbReference type="InterPro" id="IPR018130">
    <property type="entry name" value="Ribosomal_uS2_CS"/>
</dbReference>
<dbReference type="PANTHER" id="PTHR31300">
    <property type="entry name" value="LIPASE"/>
    <property type="match status" value="1"/>
</dbReference>
<dbReference type="GO" id="GO:0003735">
    <property type="term" value="F:structural constituent of ribosome"/>
    <property type="evidence" value="ECO:0007669"/>
    <property type="project" value="InterPro"/>
</dbReference>
<feature type="compositionally biased region" description="Gly residues" evidence="1">
    <location>
        <begin position="1"/>
        <end position="12"/>
    </location>
</feature>
<reference evidence="2" key="1">
    <citation type="submission" date="2015-06" db="UniProtKB">
        <authorList>
            <consortium name="EnsemblPlants"/>
        </authorList>
    </citation>
    <scope>IDENTIFICATION</scope>
</reference>
<dbReference type="GO" id="GO:0006412">
    <property type="term" value="P:translation"/>
    <property type="evidence" value="ECO:0007669"/>
    <property type="project" value="InterPro"/>
</dbReference>
<dbReference type="Pfam" id="PF04788">
    <property type="entry name" value="DUF620"/>
    <property type="match status" value="1"/>
</dbReference>
<dbReference type="PANTHER" id="PTHR31300:SF3">
    <property type="entry name" value="GB|AAD30234.1"/>
    <property type="match status" value="1"/>
</dbReference>
<organism evidence="2">
    <name type="scientific">Oryza brachyantha</name>
    <name type="common">malo sina</name>
    <dbReference type="NCBI Taxonomy" id="4533"/>
    <lineage>
        <taxon>Eukaryota</taxon>
        <taxon>Viridiplantae</taxon>
        <taxon>Streptophyta</taxon>
        <taxon>Embryophyta</taxon>
        <taxon>Tracheophyta</taxon>
        <taxon>Spermatophyta</taxon>
        <taxon>Magnoliopsida</taxon>
        <taxon>Liliopsida</taxon>
        <taxon>Poales</taxon>
        <taxon>Poaceae</taxon>
        <taxon>BOP clade</taxon>
        <taxon>Oryzoideae</taxon>
        <taxon>Oryzeae</taxon>
        <taxon>Oryzinae</taxon>
        <taxon>Oryza</taxon>
    </lineage>
</organism>
<dbReference type="eggNOG" id="ENOG502QQM0">
    <property type="taxonomic scope" value="Eukaryota"/>
</dbReference>
<evidence type="ECO:0000256" key="1">
    <source>
        <dbReference type="SAM" id="MobiDB-lite"/>
    </source>
</evidence>
<dbReference type="GO" id="GO:0005840">
    <property type="term" value="C:ribosome"/>
    <property type="evidence" value="ECO:0007669"/>
    <property type="project" value="InterPro"/>
</dbReference>
<dbReference type="Gramene" id="OB0054G10040.1">
    <property type="protein sequence ID" value="OB0054G10040.1"/>
    <property type="gene ID" value="OB0054G10040"/>
</dbReference>
<evidence type="ECO:0000313" key="2">
    <source>
        <dbReference type="EnsemblPlants" id="OB0054G10040.1"/>
    </source>
</evidence>
<keyword evidence="3" id="KW-1185">Reference proteome</keyword>
<evidence type="ECO:0000313" key="3">
    <source>
        <dbReference type="Proteomes" id="UP000006038"/>
    </source>
</evidence>
<dbReference type="EnsemblPlants" id="OB0054G10040.1">
    <property type="protein sequence ID" value="OB0054G10040.1"/>
    <property type="gene ID" value="OB0054G10040"/>
</dbReference>